<proteinExistence type="predicted"/>
<feature type="transmembrane region" description="Helical" evidence="3">
    <location>
        <begin position="334"/>
        <end position="358"/>
    </location>
</feature>
<accession>A0A9W7E869</accession>
<keyword evidence="3" id="KW-1133">Transmembrane helix</keyword>
<feature type="transmembrane region" description="Helical" evidence="3">
    <location>
        <begin position="379"/>
        <end position="404"/>
    </location>
</feature>
<keyword evidence="5" id="KW-1185">Reference proteome</keyword>
<feature type="transmembrane region" description="Helical" evidence="3">
    <location>
        <begin position="792"/>
        <end position="812"/>
    </location>
</feature>
<evidence type="ECO:0000256" key="2">
    <source>
        <dbReference type="SAM" id="MobiDB-lite"/>
    </source>
</evidence>
<sequence length="924" mass="104322">MRDPVQVDENEPTPRFKLKRTECHGEKNGEVKESYKKVLKVGRKGNEAFEYKKHLKATPKPQTSNLFSSSPKTKAPSRSSSTIKWNTLRSNLPTFRTISAFKRGFLERAKSSVALFSPKPGGAKRRGARTANACLQEITEQNPANEITECANCYSVVAFLGSMIQPMLTVHAVLAEQIDKTNYDFQKFDEFWSWVILPITLGAMAISFVLKPCRNTWSYLTILFVQYFIYGFSGTAAYIYLGKPISTAMIVLRSVVNLLLLILALIIRAKISHLQGKLENKKDRLTEFLSVTMIRDGLFSGLGQLAFVIFAAIQCENRVKMDAIDSWKRCNRTLYAQTGLGLMVVLYVGLNIVSRLATKDQLERHVPSMKKIVTMKLTAGDLVQFVSLFFTITCTMFLLGNYGAEGDFYNEFEKTSYFIVIALGLSSLAFTSIWKAVEICSEIDKNEEEKKMVSEKETEEEEEEEEKKITQYITEASPIWLYLGILATTLQTVINAIGALASVKLFEVISGMTLPFVALQYMNAFFCQPRRKSSTYKWLLRLHFASFALLGEAIWCYQAVSLNHFNVAAFHVGRTVAWTMIFHWMFKLRASIGKLGKEKDMELQDSKDLETFLVDTMSTGNLKIVFSMLFLSFRTMKCVVEEGTFEQCEDVSLCSTAISSFFLFYWLIQIVQGSVESVWKKEVTLTIEKIVSLKKVSFRRGVEGIMTLVTVLCAMFLFSMMSMTERDITTIYIVGSVGIGASILSFISESHTVLKAQRLKADELAKVDWKQQYINRKQATEEDPIDHCSKMYIALTFLLTSAASTLYALFGVTLKDRYWSMAHLIMPTAATAYGLALVMKPKSKNVWYKRFLYFHFMTTIVSVFGYAIGNLLISAGISTIICFYAFTRANIKHGGKIAMLKKESSVNRLSHGEVTGNMVFAGVL</sequence>
<feature type="transmembrane region" description="Helical" evidence="3">
    <location>
        <begin position="818"/>
        <end position="839"/>
    </location>
</feature>
<feature type="coiled-coil region" evidence="1">
    <location>
        <begin position="443"/>
        <end position="475"/>
    </location>
</feature>
<dbReference type="AlphaFoldDB" id="A0A9W7E869"/>
<name>A0A9W7E869_9STRA</name>
<feature type="transmembrane region" description="Helical" evidence="3">
    <location>
        <begin position="416"/>
        <end position="437"/>
    </location>
</feature>
<evidence type="ECO:0000313" key="5">
    <source>
        <dbReference type="Proteomes" id="UP001165122"/>
    </source>
</evidence>
<reference evidence="5" key="1">
    <citation type="journal article" date="2023" name="Commun. Biol.">
        <title>Genome analysis of Parmales, the sister group of diatoms, reveals the evolutionary specialization of diatoms from phago-mixotrophs to photoautotrophs.</title>
        <authorList>
            <person name="Ban H."/>
            <person name="Sato S."/>
            <person name="Yoshikawa S."/>
            <person name="Yamada K."/>
            <person name="Nakamura Y."/>
            <person name="Ichinomiya M."/>
            <person name="Sato N."/>
            <person name="Blanc-Mathieu R."/>
            <person name="Endo H."/>
            <person name="Kuwata A."/>
            <person name="Ogata H."/>
        </authorList>
    </citation>
    <scope>NUCLEOTIDE SEQUENCE [LARGE SCALE GENOMIC DNA]</scope>
    <source>
        <strain evidence="5">NIES 3700</strain>
    </source>
</reference>
<feature type="transmembrane region" description="Helical" evidence="3">
    <location>
        <begin position="247"/>
        <end position="267"/>
    </location>
</feature>
<feature type="transmembrane region" description="Helical" evidence="3">
    <location>
        <begin position="704"/>
        <end position="723"/>
    </location>
</feature>
<feature type="transmembrane region" description="Helical" evidence="3">
    <location>
        <begin position="566"/>
        <end position="586"/>
    </location>
</feature>
<evidence type="ECO:0000313" key="4">
    <source>
        <dbReference type="EMBL" id="GMH66283.1"/>
    </source>
</evidence>
<feature type="compositionally biased region" description="Polar residues" evidence="2">
    <location>
        <begin position="60"/>
        <end position="81"/>
    </location>
</feature>
<feature type="transmembrane region" description="Helical" evidence="3">
    <location>
        <begin position="288"/>
        <end position="314"/>
    </location>
</feature>
<feature type="transmembrane region" description="Helical" evidence="3">
    <location>
        <begin position="217"/>
        <end position="241"/>
    </location>
</feature>
<feature type="transmembrane region" description="Helical" evidence="3">
    <location>
        <begin position="538"/>
        <end position="560"/>
    </location>
</feature>
<comment type="caution">
    <text evidence="4">The sequence shown here is derived from an EMBL/GenBank/DDBJ whole genome shotgun (WGS) entry which is preliminary data.</text>
</comment>
<dbReference type="EMBL" id="BRXW01000560">
    <property type="protein sequence ID" value="GMH66283.1"/>
    <property type="molecule type" value="Genomic_DNA"/>
</dbReference>
<evidence type="ECO:0000256" key="1">
    <source>
        <dbReference type="SAM" id="Coils"/>
    </source>
</evidence>
<feature type="transmembrane region" description="Helical" evidence="3">
    <location>
        <begin position="851"/>
        <end position="868"/>
    </location>
</feature>
<keyword evidence="3" id="KW-0812">Transmembrane</keyword>
<feature type="transmembrane region" description="Helical" evidence="3">
    <location>
        <begin position="508"/>
        <end position="526"/>
    </location>
</feature>
<feature type="transmembrane region" description="Helical" evidence="3">
    <location>
        <begin position="479"/>
        <end position="502"/>
    </location>
</feature>
<feature type="region of interest" description="Disordered" evidence="2">
    <location>
        <begin position="59"/>
        <end position="81"/>
    </location>
</feature>
<organism evidence="4 5">
    <name type="scientific">Triparma laevis f. longispina</name>
    <dbReference type="NCBI Taxonomy" id="1714387"/>
    <lineage>
        <taxon>Eukaryota</taxon>
        <taxon>Sar</taxon>
        <taxon>Stramenopiles</taxon>
        <taxon>Ochrophyta</taxon>
        <taxon>Bolidophyceae</taxon>
        <taxon>Parmales</taxon>
        <taxon>Triparmaceae</taxon>
        <taxon>Triparma</taxon>
    </lineage>
</organism>
<keyword evidence="3" id="KW-0472">Membrane</keyword>
<evidence type="ECO:0000256" key="3">
    <source>
        <dbReference type="SAM" id="Phobius"/>
    </source>
</evidence>
<keyword evidence="1" id="KW-0175">Coiled coil</keyword>
<dbReference type="Proteomes" id="UP001165122">
    <property type="component" value="Unassembled WGS sequence"/>
</dbReference>
<feature type="transmembrane region" description="Helical" evidence="3">
    <location>
        <begin position="874"/>
        <end position="891"/>
    </location>
</feature>
<gene>
    <name evidence="4" type="ORF">TrLO_g3237</name>
</gene>
<protein>
    <submittedName>
        <fullName evidence="4">Uncharacterized protein</fullName>
    </submittedName>
</protein>
<feature type="transmembrane region" description="Helical" evidence="3">
    <location>
        <begin position="729"/>
        <end position="748"/>
    </location>
</feature>
<feature type="transmembrane region" description="Helical" evidence="3">
    <location>
        <begin position="191"/>
        <end position="210"/>
    </location>
</feature>